<keyword evidence="2" id="KW-0732">Signal</keyword>
<proteinExistence type="predicted"/>
<sequence length="208" mass="23494">MPTLPAYGLLRCAALLAYRLAQSTTLPACKLARQGANPSQGEGVASSSHGNKRSRGIQEVPMKDARMPQQPPQGYRLCWVTKQEVMSREARIWLKIICACLVPENHVTHIKRERVCLMFSLMIERLVNVELRMSGVMEEKLQYLNMDYLSNEHWRALCRVGPCFEEPFNDDDATNEEQAGVNSNLESDDNGDDSEMREASFAPTDDED</sequence>
<accession>A0ABS8WYI9</accession>
<dbReference type="EMBL" id="JACEIK010012920">
    <property type="protein sequence ID" value="MCE3216263.1"/>
    <property type="molecule type" value="Genomic_DNA"/>
</dbReference>
<name>A0ABS8WYI9_DATST</name>
<feature type="compositionally biased region" description="Polar residues" evidence="1">
    <location>
        <begin position="38"/>
        <end position="49"/>
    </location>
</feature>
<feature type="region of interest" description="Disordered" evidence="1">
    <location>
        <begin position="38"/>
        <end position="58"/>
    </location>
</feature>
<feature type="chain" id="PRO_5047095786" evidence="2">
    <location>
        <begin position="24"/>
        <end position="208"/>
    </location>
</feature>
<reference evidence="3 4" key="1">
    <citation type="journal article" date="2021" name="BMC Genomics">
        <title>Datura genome reveals duplications of psychoactive alkaloid biosynthetic genes and high mutation rate following tissue culture.</title>
        <authorList>
            <person name="Rajewski A."/>
            <person name="Carter-House D."/>
            <person name="Stajich J."/>
            <person name="Litt A."/>
        </authorList>
    </citation>
    <scope>NUCLEOTIDE SEQUENCE [LARGE SCALE GENOMIC DNA]</scope>
    <source>
        <strain evidence="3">AR-01</strain>
    </source>
</reference>
<gene>
    <name evidence="3" type="ORF">HAX54_005778</name>
</gene>
<comment type="caution">
    <text evidence="3">The sequence shown here is derived from an EMBL/GenBank/DDBJ whole genome shotgun (WGS) entry which is preliminary data.</text>
</comment>
<organism evidence="3 4">
    <name type="scientific">Datura stramonium</name>
    <name type="common">Jimsonweed</name>
    <name type="synonym">Common thornapple</name>
    <dbReference type="NCBI Taxonomy" id="4076"/>
    <lineage>
        <taxon>Eukaryota</taxon>
        <taxon>Viridiplantae</taxon>
        <taxon>Streptophyta</taxon>
        <taxon>Embryophyta</taxon>
        <taxon>Tracheophyta</taxon>
        <taxon>Spermatophyta</taxon>
        <taxon>Magnoliopsida</taxon>
        <taxon>eudicotyledons</taxon>
        <taxon>Gunneridae</taxon>
        <taxon>Pentapetalae</taxon>
        <taxon>asterids</taxon>
        <taxon>lamiids</taxon>
        <taxon>Solanales</taxon>
        <taxon>Solanaceae</taxon>
        <taxon>Solanoideae</taxon>
        <taxon>Datureae</taxon>
        <taxon>Datura</taxon>
    </lineage>
</organism>
<dbReference type="Proteomes" id="UP000823775">
    <property type="component" value="Unassembled WGS sequence"/>
</dbReference>
<feature type="compositionally biased region" description="Polar residues" evidence="1">
    <location>
        <begin position="176"/>
        <end position="185"/>
    </location>
</feature>
<feature type="compositionally biased region" description="Acidic residues" evidence="1">
    <location>
        <begin position="186"/>
        <end position="195"/>
    </location>
</feature>
<evidence type="ECO:0000313" key="4">
    <source>
        <dbReference type="Proteomes" id="UP000823775"/>
    </source>
</evidence>
<evidence type="ECO:0000256" key="1">
    <source>
        <dbReference type="SAM" id="MobiDB-lite"/>
    </source>
</evidence>
<evidence type="ECO:0000313" key="3">
    <source>
        <dbReference type="EMBL" id="MCE3216263.1"/>
    </source>
</evidence>
<feature type="region of interest" description="Disordered" evidence="1">
    <location>
        <begin position="169"/>
        <end position="208"/>
    </location>
</feature>
<protein>
    <submittedName>
        <fullName evidence="3">Uncharacterized protein</fullName>
    </submittedName>
</protein>
<feature type="signal peptide" evidence="2">
    <location>
        <begin position="1"/>
        <end position="23"/>
    </location>
</feature>
<keyword evidence="4" id="KW-1185">Reference proteome</keyword>
<evidence type="ECO:0000256" key="2">
    <source>
        <dbReference type="SAM" id="SignalP"/>
    </source>
</evidence>